<evidence type="ECO:0000259" key="8">
    <source>
        <dbReference type="Pfam" id="PF22642"/>
    </source>
</evidence>
<dbReference type="Gene3D" id="3.30.160.540">
    <property type="match status" value="1"/>
</dbReference>
<dbReference type="PANTHER" id="PTHR34108:SF1">
    <property type="entry name" value="SEPTUM SITE-DETERMINING PROTEIN MINC"/>
    <property type="match status" value="1"/>
</dbReference>
<proteinExistence type="inferred from homology"/>
<dbReference type="SUPFAM" id="SSF63848">
    <property type="entry name" value="Cell-division inhibitor MinC, C-terminal domain"/>
    <property type="match status" value="1"/>
</dbReference>
<keyword evidence="2 6" id="KW-0132">Cell division</keyword>
<comment type="subunit">
    <text evidence="5 6">Interacts with MinD and FtsZ.</text>
</comment>
<dbReference type="InterPro" id="IPR055219">
    <property type="entry name" value="MinC_N_1"/>
</dbReference>
<dbReference type="InterPro" id="IPR036145">
    <property type="entry name" value="MinC_C_sf"/>
</dbReference>
<dbReference type="Proteomes" id="UP001451571">
    <property type="component" value="Chromosome"/>
</dbReference>
<keyword evidence="4 6" id="KW-0131">Cell cycle</keyword>
<evidence type="ECO:0000256" key="3">
    <source>
        <dbReference type="ARBA" id="ARBA00023210"/>
    </source>
</evidence>
<evidence type="ECO:0000256" key="6">
    <source>
        <dbReference type="HAMAP-Rule" id="MF_00267"/>
    </source>
</evidence>
<protein>
    <recommendedName>
        <fullName evidence="6">Probable septum site-determining protein MinC</fullName>
    </recommendedName>
</protein>
<accession>A0ABZ3ERJ8</accession>
<dbReference type="EMBL" id="CP146256">
    <property type="protein sequence ID" value="XAH72244.1"/>
    <property type="molecule type" value="Genomic_DNA"/>
</dbReference>
<dbReference type="RefSeq" id="WP_342755862.1">
    <property type="nucleotide sequence ID" value="NZ_CP146256.1"/>
</dbReference>
<evidence type="ECO:0000259" key="7">
    <source>
        <dbReference type="Pfam" id="PF03775"/>
    </source>
</evidence>
<dbReference type="Gene3D" id="2.160.20.70">
    <property type="match status" value="1"/>
</dbReference>
<name>A0ABZ3ERJ8_9FIRM</name>
<comment type="similarity">
    <text evidence="1 6">Belongs to the MinC family.</text>
</comment>
<keyword evidence="3 6" id="KW-0717">Septation</keyword>
<feature type="domain" description="Septum formation inhibitor MinC C-terminal" evidence="7">
    <location>
        <begin position="115"/>
        <end position="217"/>
    </location>
</feature>
<dbReference type="InterPro" id="IPR016098">
    <property type="entry name" value="CAP/MinC_C"/>
</dbReference>
<comment type="function">
    <text evidence="6">Cell division inhibitor that blocks the formation of polar Z ring septums. Rapidly oscillates between the poles of the cell to destabilize FtsZ filaments that have formed before they mature into polar Z rings. Prevents FtsZ polymerization.</text>
</comment>
<evidence type="ECO:0000313" key="10">
    <source>
        <dbReference type="Proteomes" id="UP001451571"/>
    </source>
</evidence>
<gene>
    <name evidence="6" type="primary">minC</name>
    <name evidence="9" type="ORF">V6984_11945</name>
</gene>
<dbReference type="PANTHER" id="PTHR34108">
    <property type="entry name" value="SEPTUM SITE-DETERMINING PROTEIN MINC"/>
    <property type="match status" value="1"/>
</dbReference>
<evidence type="ECO:0000313" key="9">
    <source>
        <dbReference type="EMBL" id="XAH72244.1"/>
    </source>
</evidence>
<sequence>MEIIMRNAVIIKSFQNGISVYLDPMLSFEELLNEIAFKFKESNHFFKDAKMAISLEGRHLSEEEERYVLDTIITNSDLHIVCLVGKDEETNQNYLRALQQLEYRNSEQENDGHFYRGTLRNGQILETESSIVVLGDVYPGSAIISTKDIVILGGLFGKAYAGGSGNEGHFVVALEMSPEKLKIGDFKYKNNDKQIKWPIKQKVQPKIAYVKNNRVVMESITKELLSDLTL</sequence>
<keyword evidence="10" id="KW-1185">Reference proteome</keyword>
<dbReference type="Pfam" id="PF03775">
    <property type="entry name" value="MinC_C"/>
    <property type="match status" value="1"/>
</dbReference>
<evidence type="ECO:0000256" key="4">
    <source>
        <dbReference type="ARBA" id="ARBA00023306"/>
    </source>
</evidence>
<feature type="domain" description="Septum site-determining protein MinC N-terminal" evidence="8">
    <location>
        <begin position="9"/>
        <end position="81"/>
    </location>
</feature>
<evidence type="ECO:0000256" key="1">
    <source>
        <dbReference type="ARBA" id="ARBA00006291"/>
    </source>
</evidence>
<dbReference type="Pfam" id="PF22642">
    <property type="entry name" value="MinC_N_1"/>
    <property type="match status" value="1"/>
</dbReference>
<dbReference type="InterPro" id="IPR005526">
    <property type="entry name" value="Septum_form_inhib_MinC_C"/>
</dbReference>
<organism evidence="9 10">
    <name type="scientific">Kineothrix sedimenti</name>
    <dbReference type="NCBI Taxonomy" id="3123317"/>
    <lineage>
        <taxon>Bacteria</taxon>
        <taxon>Bacillati</taxon>
        <taxon>Bacillota</taxon>
        <taxon>Clostridia</taxon>
        <taxon>Lachnospirales</taxon>
        <taxon>Lachnospiraceae</taxon>
        <taxon>Kineothrix</taxon>
    </lineage>
</organism>
<reference evidence="9 10" key="1">
    <citation type="submission" date="2024-02" db="EMBL/GenBank/DDBJ databases">
        <title>Bacterial strain from lacustrine sediment.</title>
        <authorList>
            <person name="Petit C."/>
            <person name="Fadhlaoui K."/>
        </authorList>
    </citation>
    <scope>NUCLEOTIDE SEQUENCE [LARGE SCALE GENOMIC DNA]</scope>
    <source>
        <strain evidence="9 10">IPX-CK</strain>
    </source>
</reference>
<dbReference type="HAMAP" id="MF_00267">
    <property type="entry name" value="MinC"/>
    <property type="match status" value="1"/>
</dbReference>
<evidence type="ECO:0000256" key="2">
    <source>
        <dbReference type="ARBA" id="ARBA00022618"/>
    </source>
</evidence>
<evidence type="ECO:0000256" key="5">
    <source>
        <dbReference type="ARBA" id="ARBA00046874"/>
    </source>
</evidence>
<dbReference type="InterPro" id="IPR013033">
    <property type="entry name" value="MinC"/>
</dbReference>